<sequence length="305" mass="35326">MMAVVCDTDETARAGIAYLKQRRFAPENFLPLSVLSTPRINERFRQLREPQDVKVVFDVIRCLNRDVLKAVQFACGNTLLCKSVEDARKLAFGNGVGEDHQRVVTLDGTLFEKSGIISGGGPQLRSRAKKWAESDLRKLRERRALLIAKKKQLQMTQMTEPNLEMKKASAYNLAGNLERLQSELNAKNEMMAELQRELEMLNKELAATQLKVDSIREILEENNRRIVEVEVTRNGIIDEVFSDFCKRMNIRDIREYELREIHSMVDVREQFHKFETELSRLQNELDFLNSEDRNCKCIILFIAMN</sequence>
<keyword evidence="7" id="KW-1185">Reference proteome</keyword>
<dbReference type="InterPro" id="IPR036277">
    <property type="entry name" value="SMC_hinge_sf"/>
</dbReference>
<dbReference type="Pfam" id="PF06470">
    <property type="entry name" value="SMC_hinge"/>
    <property type="match status" value="1"/>
</dbReference>
<dbReference type="Gene3D" id="3.30.70.1620">
    <property type="match status" value="1"/>
</dbReference>
<name>A0A915A738_PARUN</name>
<evidence type="ECO:0000256" key="2">
    <source>
        <dbReference type="ARBA" id="ARBA00022776"/>
    </source>
</evidence>
<keyword evidence="2" id="KW-0498">Mitosis</keyword>
<evidence type="ECO:0000256" key="4">
    <source>
        <dbReference type="ARBA" id="ARBA00023306"/>
    </source>
</evidence>
<evidence type="ECO:0000313" key="7">
    <source>
        <dbReference type="Proteomes" id="UP000887569"/>
    </source>
</evidence>
<reference evidence="8" key="1">
    <citation type="submission" date="2022-11" db="UniProtKB">
        <authorList>
            <consortium name="WormBaseParasite"/>
        </authorList>
    </citation>
    <scope>IDENTIFICATION</scope>
</reference>
<keyword evidence="1" id="KW-0132">Cell division</keyword>
<dbReference type="GO" id="GO:0005524">
    <property type="term" value="F:ATP binding"/>
    <property type="evidence" value="ECO:0007669"/>
    <property type="project" value="InterPro"/>
</dbReference>
<dbReference type="GO" id="GO:0007062">
    <property type="term" value="P:sister chromatid cohesion"/>
    <property type="evidence" value="ECO:0007669"/>
    <property type="project" value="TreeGrafter"/>
</dbReference>
<dbReference type="GO" id="GO:0003677">
    <property type="term" value="F:DNA binding"/>
    <property type="evidence" value="ECO:0007669"/>
    <property type="project" value="TreeGrafter"/>
</dbReference>
<dbReference type="Gene3D" id="1.20.1060.20">
    <property type="match status" value="1"/>
</dbReference>
<feature type="domain" description="SMC hinge" evidence="6">
    <location>
        <begin position="1"/>
        <end position="91"/>
    </location>
</feature>
<evidence type="ECO:0000256" key="1">
    <source>
        <dbReference type="ARBA" id="ARBA00022618"/>
    </source>
</evidence>
<dbReference type="AlphaFoldDB" id="A0A915A738"/>
<feature type="coiled-coil region" evidence="5">
    <location>
        <begin position="136"/>
        <end position="218"/>
    </location>
</feature>
<dbReference type="WBParaSite" id="PgE234_g001_t01">
    <property type="protein sequence ID" value="PgE234_g001_t01"/>
    <property type="gene ID" value="PgE234_g001"/>
</dbReference>
<evidence type="ECO:0000256" key="5">
    <source>
        <dbReference type="SAM" id="Coils"/>
    </source>
</evidence>
<feature type="coiled-coil region" evidence="5">
    <location>
        <begin position="264"/>
        <end position="291"/>
    </location>
</feature>
<proteinExistence type="predicted"/>
<keyword evidence="3" id="KW-0539">Nucleus</keyword>
<dbReference type="InterPro" id="IPR010935">
    <property type="entry name" value="SMC_hinge"/>
</dbReference>
<dbReference type="GO" id="GO:0005634">
    <property type="term" value="C:nucleus"/>
    <property type="evidence" value="ECO:0007669"/>
    <property type="project" value="TreeGrafter"/>
</dbReference>
<evidence type="ECO:0000313" key="8">
    <source>
        <dbReference type="WBParaSite" id="PgE234_g001_t01"/>
    </source>
</evidence>
<dbReference type="SUPFAM" id="SSF75553">
    <property type="entry name" value="Smc hinge domain"/>
    <property type="match status" value="1"/>
</dbReference>
<evidence type="ECO:0000259" key="6">
    <source>
        <dbReference type="SMART" id="SM00968"/>
    </source>
</evidence>
<organism evidence="7 8">
    <name type="scientific">Parascaris univalens</name>
    <name type="common">Nematode worm</name>
    <dbReference type="NCBI Taxonomy" id="6257"/>
    <lineage>
        <taxon>Eukaryota</taxon>
        <taxon>Metazoa</taxon>
        <taxon>Ecdysozoa</taxon>
        <taxon>Nematoda</taxon>
        <taxon>Chromadorea</taxon>
        <taxon>Rhabditida</taxon>
        <taxon>Spirurina</taxon>
        <taxon>Ascaridomorpha</taxon>
        <taxon>Ascaridoidea</taxon>
        <taxon>Ascarididae</taxon>
        <taxon>Parascaris</taxon>
    </lineage>
</organism>
<dbReference type="PANTHER" id="PTHR18937:SF12">
    <property type="entry name" value="STRUCTURAL MAINTENANCE OF CHROMOSOMES PROTEIN"/>
    <property type="match status" value="1"/>
</dbReference>
<dbReference type="SMART" id="SM00968">
    <property type="entry name" value="SMC_hinge"/>
    <property type="match status" value="1"/>
</dbReference>
<dbReference type="GO" id="GO:0051301">
    <property type="term" value="P:cell division"/>
    <property type="evidence" value="ECO:0007669"/>
    <property type="project" value="UniProtKB-KW"/>
</dbReference>
<dbReference type="GO" id="GO:0008278">
    <property type="term" value="C:cohesin complex"/>
    <property type="evidence" value="ECO:0007669"/>
    <property type="project" value="TreeGrafter"/>
</dbReference>
<accession>A0A915A738</accession>
<dbReference type="Proteomes" id="UP000887569">
    <property type="component" value="Unplaced"/>
</dbReference>
<dbReference type="PANTHER" id="PTHR18937">
    <property type="entry name" value="STRUCTURAL MAINTENANCE OF CHROMOSOMES SMC FAMILY MEMBER"/>
    <property type="match status" value="1"/>
</dbReference>
<keyword evidence="4" id="KW-0131">Cell cycle</keyword>
<evidence type="ECO:0000256" key="3">
    <source>
        <dbReference type="ARBA" id="ARBA00023242"/>
    </source>
</evidence>
<protein>
    <submittedName>
        <fullName evidence="8">SMC hinge domain-containing protein</fullName>
    </submittedName>
</protein>
<keyword evidence="5" id="KW-0175">Coiled coil</keyword>